<keyword evidence="3" id="KW-0238">DNA-binding</keyword>
<evidence type="ECO:0000313" key="2">
    <source>
        <dbReference type="EMBL" id="RDB69909.1"/>
    </source>
</evidence>
<gene>
    <name evidence="2" type="ORF">C1876_05850</name>
    <name evidence="3" type="ORF">DMP09_13885</name>
</gene>
<name>A0A3N0IV28_9ACTN</name>
<dbReference type="EMBL" id="QICC01000076">
    <property type="protein sequence ID" value="RNM40536.1"/>
    <property type="molecule type" value="Genomic_DNA"/>
</dbReference>
<reference evidence="5" key="2">
    <citation type="submission" date="2018-05" db="EMBL/GenBank/DDBJ databases">
        <title>Genome Sequencing of selected type strains of the family Eggerthellaceae.</title>
        <authorList>
            <person name="Danylec N."/>
            <person name="Stoll D.A."/>
            <person name="Doetsch A."/>
            <person name="Huch M."/>
        </authorList>
    </citation>
    <scope>NUCLEOTIDE SEQUENCE [LARGE SCALE GENOMIC DNA]</scope>
    <source>
        <strain evidence="5">DSM 16107</strain>
    </source>
</reference>
<keyword evidence="4" id="KW-1185">Reference proteome</keyword>
<dbReference type="InterPro" id="IPR035069">
    <property type="entry name" value="TTHA1013/TTHA0281-like"/>
</dbReference>
<evidence type="ECO:0000256" key="1">
    <source>
        <dbReference type="SAM" id="MobiDB-lite"/>
    </source>
</evidence>
<reference evidence="2 4" key="1">
    <citation type="journal article" date="2018" name="Elife">
        <title>Discovery and characterization of a prevalent human gut bacterial enzyme sufficient for the inactivation of a family of plant toxins.</title>
        <authorList>
            <person name="Koppel N."/>
            <person name="Bisanz J.E."/>
            <person name="Pandelia M.E."/>
            <person name="Turnbaugh P.J."/>
            <person name="Balskus E.P."/>
        </authorList>
    </citation>
    <scope>NUCLEOTIDE SEQUENCE [LARGE SCALE GENOMIC DNA]</scope>
    <source>
        <strain evidence="2 4">DSM 16107</strain>
    </source>
</reference>
<evidence type="ECO:0000313" key="3">
    <source>
        <dbReference type="EMBL" id="RNM40536.1"/>
    </source>
</evidence>
<dbReference type="OrthoDB" id="9811185at2"/>
<organism evidence="3 5">
    <name type="scientific">Eggerthella sinensis</name>
    <dbReference type="NCBI Taxonomy" id="242230"/>
    <lineage>
        <taxon>Bacteria</taxon>
        <taxon>Bacillati</taxon>
        <taxon>Actinomycetota</taxon>
        <taxon>Coriobacteriia</taxon>
        <taxon>Eggerthellales</taxon>
        <taxon>Eggerthellaceae</taxon>
        <taxon>Eggerthella</taxon>
    </lineage>
</organism>
<dbReference type="RefSeq" id="WP_114545774.1">
    <property type="nucleotide sequence ID" value="NZ_CATYLB010000013.1"/>
</dbReference>
<evidence type="ECO:0000313" key="4">
    <source>
        <dbReference type="Proteomes" id="UP000253817"/>
    </source>
</evidence>
<dbReference type="EMBL" id="PPTT01000007">
    <property type="protein sequence ID" value="RDB69909.1"/>
    <property type="molecule type" value="Genomic_DNA"/>
</dbReference>
<feature type="region of interest" description="Disordered" evidence="1">
    <location>
        <begin position="133"/>
        <end position="158"/>
    </location>
</feature>
<proteinExistence type="predicted"/>
<evidence type="ECO:0000313" key="5">
    <source>
        <dbReference type="Proteomes" id="UP000270112"/>
    </source>
</evidence>
<dbReference type="Proteomes" id="UP000253817">
    <property type="component" value="Unassembled WGS sequence"/>
</dbReference>
<sequence>MIHVYEFEIFEDEGWLLVSPFDLEGSTSGKTPQEAAEMAVDWLKLTVEHCAMHDIALPKPTFGNEPRYGGRVMLVAVDAGIHTVPRMSAAEAARTLGVSPSRVSHMIRDGLLEAFKDGPRTWVTAYSVEARLRDRRGAGRPRRSGEAGAKPEPQALEA</sequence>
<dbReference type="AlphaFoldDB" id="A0A3N0IV28"/>
<dbReference type="Proteomes" id="UP000270112">
    <property type="component" value="Unassembled WGS sequence"/>
</dbReference>
<protein>
    <submittedName>
        <fullName evidence="3">DNA-binding protein</fullName>
    </submittedName>
</protein>
<dbReference type="Gene3D" id="3.30.160.250">
    <property type="match status" value="1"/>
</dbReference>
<dbReference type="GO" id="GO:0003677">
    <property type="term" value="F:DNA binding"/>
    <property type="evidence" value="ECO:0007669"/>
    <property type="project" value="UniProtKB-KW"/>
</dbReference>
<comment type="caution">
    <text evidence="3">The sequence shown here is derived from an EMBL/GenBank/DDBJ whole genome shotgun (WGS) entry which is preliminary data.</text>
</comment>
<reference evidence="3" key="3">
    <citation type="journal article" date="2019" name="Microbiol. Resour. Announc.">
        <title>Draft Genome Sequences of Type Strains of Gordonibacter faecihominis, Paraeggerthella hongkongensis, Parvibacter caecicola,Slackia equolifaciens, Slackia faecicanis, and Slackia isoflavoniconvertens.</title>
        <authorList>
            <person name="Danylec N."/>
            <person name="Stoll D.A."/>
            <person name="Dotsch A."/>
            <person name="Huch M."/>
        </authorList>
    </citation>
    <scope>NUCLEOTIDE SEQUENCE</scope>
    <source>
        <strain evidence="3">DSM 16107</strain>
    </source>
</reference>
<accession>A0A3N0IV28</accession>
<dbReference type="SUPFAM" id="SSF143100">
    <property type="entry name" value="TTHA1013/TTHA0281-like"/>
    <property type="match status" value="1"/>
</dbReference>